<dbReference type="InterPro" id="IPR037053">
    <property type="entry name" value="Phage_tail_collar_dom_sf"/>
</dbReference>
<dbReference type="SUPFAM" id="SSF88874">
    <property type="entry name" value="Receptor-binding domain of short tail fibre protein gp12"/>
    <property type="match status" value="1"/>
</dbReference>
<dbReference type="Gene3D" id="3.90.1340.10">
    <property type="entry name" value="Phage tail collar domain"/>
    <property type="match status" value="1"/>
</dbReference>
<evidence type="ECO:0000313" key="5">
    <source>
        <dbReference type="EMBL" id="CAF4046457.1"/>
    </source>
</evidence>
<evidence type="ECO:0000256" key="1">
    <source>
        <dbReference type="SAM" id="MobiDB-lite"/>
    </source>
</evidence>
<organism evidence="5 6">
    <name type="scientific">Adineta steineri</name>
    <dbReference type="NCBI Taxonomy" id="433720"/>
    <lineage>
        <taxon>Eukaryota</taxon>
        <taxon>Metazoa</taxon>
        <taxon>Spiralia</taxon>
        <taxon>Gnathifera</taxon>
        <taxon>Rotifera</taxon>
        <taxon>Eurotatoria</taxon>
        <taxon>Bdelloidea</taxon>
        <taxon>Adinetida</taxon>
        <taxon>Adinetidae</taxon>
        <taxon>Adineta</taxon>
    </lineage>
</organism>
<feature type="compositionally biased region" description="Polar residues" evidence="1">
    <location>
        <begin position="122"/>
        <end position="133"/>
    </location>
</feature>
<feature type="signal peptide" evidence="2">
    <location>
        <begin position="1"/>
        <end position="19"/>
    </location>
</feature>
<evidence type="ECO:0000256" key="2">
    <source>
        <dbReference type="SAM" id="SignalP"/>
    </source>
</evidence>
<dbReference type="AlphaFoldDB" id="A0A819RFW5"/>
<accession>A0A819RFW5</accession>
<name>A0A819RFW5_9BILA</name>
<feature type="compositionally biased region" description="Basic and acidic residues" evidence="1">
    <location>
        <begin position="136"/>
        <end position="151"/>
    </location>
</feature>
<comment type="caution">
    <text evidence="5">The sequence shown here is derived from an EMBL/GenBank/DDBJ whole genome shotgun (WGS) entry which is preliminary data.</text>
</comment>
<evidence type="ECO:0000313" key="4">
    <source>
        <dbReference type="EMBL" id="CAF0719518.1"/>
    </source>
</evidence>
<reference evidence="5" key="1">
    <citation type="submission" date="2021-02" db="EMBL/GenBank/DDBJ databases">
        <authorList>
            <person name="Nowell W R."/>
        </authorList>
    </citation>
    <scope>NUCLEOTIDE SEQUENCE</scope>
</reference>
<feature type="chain" id="PRO_5035619489" description="Phage tail collar domain-containing protein" evidence="2">
    <location>
        <begin position="20"/>
        <end position="240"/>
    </location>
</feature>
<proteinExistence type="predicted"/>
<sequence>MRMLIVFLFIVTHIWWPHATTTAAPAPAPPPPASLPIGSIILFAGDIVPEGWLLCNGQNVSRMTYFPLFYVIGTLYGSGDHIRTFNLPDFRGRFPLGLQQEQRSGVAQGGVDHVTLTTAHLPSHVHSSGSLNARSDGGHSHLYDDPGHDHGGQTGLSSYSKGTWPMAGLKGGNGNDHNVHSHTINKDYTRITIQSGGAHSHIVEGQTGPEGAGQAFSVMPPYQTINYIIYAGPDFSANIG</sequence>
<dbReference type="Proteomes" id="UP000663844">
    <property type="component" value="Unassembled WGS sequence"/>
</dbReference>
<evidence type="ECO:0000313" key="6">
    <source>
        <dbReference type="Proteomes" id="UP000663844"/>
    </source>
</evidence>
<protein>
    <recommendedName>
        <fullName evidence="3">Phage tail collar domain-containing protein</fullName>
    </recommendedName>
</protein>
<dbReference type="Pfam" id="PF07484">
    <property type="entry name" value="Collar"/>
    <property type="match status" value="1"/>
</dbReference>
<feature type="domain" description="Phage tail collar" evidence="3">
    <location>
        <begin position="38"/>
        <end position="95"/>
    </location>
</feature>
<feature type="region of interest" description="Disordered" evidence="1">
    <location>
        <begin position="122"/>
        <end position="157"/>
    </location>
</feature>
<gene>
    <name evidence="4" type="ORF">JYZ213_LOCUS123</name>
    <name evidence="5" type="ORF">OXD698_LOCUS32248</name>
</gene>
<dbReference type="EMBL" id="CAJOAZ010004153">
    <property type="protein sequence ID" value="CAF4046457.1"/>
    <property type="molecule type" value="Genomic_DNA"/>
</dbReference>
<dbReference type="InterPro" id="IPR011083">
    <property type="entry name" value="Phage_tail_collar_dom"/>
</dbReference>
<evidence type="ECO:0000259" key="3">
    <source>
        <dbReference type="Pfam" id="PF07484"/>
    </source>
</evidence>
<keyword evidence="2" id="KW-0732">Signal</keyword>
<dbReference type="Proteomes" id="UP000663845">
    <property type="component" value="Unassembled WGS sequence"/>
</dbReference>
<dbReference type="EMBL" id="CAJNOG010000001">
    <property type="protein sequence ID" value="CAF0719518.1"/>
    <property type="molecule type" value="Genomic_DNA"/>
</dbReference>